<dbReference type="AlphaFoldDB" id="A0A849VNC2"/>
<dbReference type="EMBL" id="JABUMX010000002">
    <property type="protein sequence ID" value="NTS31398.1"/>
    <property type="molecule type" value="Genomic_DNA"/>
</dbReference>
<evidence type="ECO:0000313" key="3">
    <source>
        <dbReference type="EMBL" id="NTS31398.1"/>
    </source>
</evidence>
<organism evidence="3 4">
    <name type="scientific">Phyllobacterium pellucidum</name>
    <dbReference type="NCBI Taxonomy" id="2740464"/>
    <lineage>
        <taxon>Bacteria</taxon>
        <taxon>Pseudomonadati</taxon>
        <taxon>Pseudomonadota</taxon>
        <taxon>Alphaproteobacteria</taxon>
        <taxon>Hyphomicrobiales</taxon>
        <taxon>Phyllobacteriaceae</taxon>
        <taxon>Phyllobacterium</taxon>
    </lineage>
</organism>
<dbReference type="Gene3D" id="1.10.150.130">
    <property type="match status" value="1"/>
</dbReference>
<dbReference type="GO" id="GO:0003677">
    <property type="term" value="F:DNA binding"/>
    <property type="evidence" value="ECO:0007669"/>
    <property type="project" value="UniProtKB-KW"/>
</dbReference>
<proteinExistence type="predicted"/>
<keyword evidence="1" id="KW-0238">DNA-binding</keyword>
<name>A0A849VNC2_9HYPH</name>
<dbReference type="SUPFAM" id="SSF56349">
    <property type="entry name" value="DNA breaking-rejoining enzymes"/>
    <property type="match status" value="1"/>
</dbReference>
<dbReference type="Proteomes" id="UP000550508">
    <property type="component" value="Unassembled WGS sequence"/>
</dbReference>
<accession>A0A849VNC2</accession>
<reference evidence="3 4" key="1">
    <citation type="submission" date="2020-05" db="EMBL/GenBank/DDBJ databases">
        <authorList>
            <person name="Kim M.K."/>
        </authorList>
    </citation>
    <scope>NUCLEOTIDE SEQUENCE [LARGE SCALE GENOMIC DNA]</scope>
    <source>
        <strain evidence="3 4">BT25</strain>
    </source>
</reference>
<comment type="caution">
    <text evidence="3">The sequence shown here is derived from an EMBL/GenBank/DDBJ whole genome shotgun (WGS) entry which is preliminary data.</text>
</comment>
<dbReference type="Gene3D" id="1.10.443.10">
    <property type="entry name" value="Intergrase catalytic core"/>
    <property type="match status" value="1"/>
</dbReference>
<evidence type="ECO:0000256" key="2">
    <source>
        <dbReference type="ARBA" id="ARBA00023172"/>
    </source>
</evidence>
<keyword evidence="4" id="KW-1185">Reference proteome</keyword>
<dbReference type="InterPro" id="IPR011010">
    <property type="entry name" value="DNA_brk_join_enz"/>
</dbReference>
<dbReference type="GO" id="GO:0006310">
    <property type="term" value="P:DNA recombination"/>
    <property type="evidence" value="ECO:0007669"/>
    <property type="project" value="UniProtKB-KW"/>
</dbReference>
<keyword evidence="2" id="KW-0233">DNA recombination</keyword>
<protein>
    <submittedName>
        <fullName evidence="3">Integrase</fullName>
    </submittedName>
</protein>
<dbReference type="InterPro" id="IPR013762">
    <property type="entry name" value="Integrase-like_cat_sf"/>
</dbReference>
<dbReference type="GO" id="GO:0015074">
    <property type="term" value="P:DNA integration"/>
    <property type="evidence" value="ECO:0007669"/>
    <property type="project" value="InterPro"/>
</dbReference>
<gene>
    <name evidence="3" type="ORF">HQ945_09045</name>
</gene>
<sequence length="359" mass="40592">MVVRVKLTGLNVRQSRGKWYVSLRATGDSLLKGFEGSRDQLDKAMATPAFLQAYNASKARDRRPVYAEGTLGDLIKWFQEECPRWDKLSEASKEDYTKSFKYLEPGYEFAVKDLTPPDIYTLRNKAAKAKWGRFADKLVTHLSTIFKEAAKVGKIATNPAAGVEKLHKADPNANHEWRMEEVAVALAFAPDYLITPLMLARFQGFRGQTIAAMTWASYIRDNQFGRAFSVDLRKNNQMDSWFPCTPEMMSHLEAVARPSTFICVSSDRKPWKDEKALQGAVSAYLSALKEENLIREGCTLHGLRVTYAADIRRRGHDKGMVADALGDKSERMGAHYTRHVEKEASLIRIFDRKNGVQNS</sequence>
<evidence type="ECO:0000256" key="1">
    <source>
        <dbReference type="ARBA" id="ARBA00023125"/>
    </source>
</evidence>
<dbReference type="InterPro" id="IPR010998">
    <property type="entry name" value="Integrase_recombinase_N"/>
</dbReference>
<evidence type="ECO:0000313" key="4">
    <source>
        <dbReference type="Proteomes" id="UP000550508"/>
    </source>
</evidence>